<feature type="compositionally biased region" description="Polar residues" evidence="1">
    <location>
        <begin position="133"/>
        <end position="142"/>
    </location>
</feature>
<evidence type="ECO:0000313" key="2">
    <source>
        <dbReference type="EMBL" id="PLW12740.1"/>
    </source>
</evidence>
<gene>
    <name evidence="2" type="ORF">PCASD_22983</name>
</gene>
<proteinExistence type="predicted"/>
<accession>A0A2N5SHJ9</accession>
<feature type="region of interest" description="Disordered" evidence="1">
    <location>
        <begin position="285"/>
        <end position="361"/>
    </location>
</feature>
<evidence type="ECO:0000313" key="3">
    <source>
        <dbReference type="Proteomes" id="UP000235392"/>
    </source>
</evidence>
<dbReference type="AlphaFoldDB" id="A0A2N5SHJ9"/>
<dbReference type="Proteomes" id="UP000235392">
    <property type="component" value="Unassembled WGS sequence"/>
</dbReference>
<protein>
    <submittedName>
        <fullName evidence="2">Uncharacterized protein</fullName>
    </submittedName>
</protein>
<dbReference type="EMBL" id="PGCI01000875">
    <property type="protein sequence ID" value="PLW12740.1"/>
    <property type="molecule type" value="Genomic_DNA"/>
</dbReference>
<feature type="region of interest" description="Disordered" evidence="1">
    <location>
        <begin position="199"/>
        <end position="232"/>
    </location>
</feature>
<sequence length="401" mass="44543">DITKYKGALVLCDVTCIQVKVVFSWCHCHTYRIAPTALHETQTGLVIKLAVSSIPIHDSMNAQAQYLVCTGHPDRIAEYTHQLTGSCVSGIPVQFKVFKLTVQHLMLPDLNLPPAEEEIADEEVFGLADSPRRSSSIDNTPTHACPSTHASSALLAEEDGISKNLEPVQLDAEISPLNRSPLGSSLGSANHHILTDALDPEESSPLSVKKQRFTASTSKNHQHSDKWRPGKEMADKKIIELTDSPGNLLIDDTPTYAYPSTHESSALLAEEDASLPRVEPVEVDARYSPLNRSPPSSSSTNKQIPYRLEPEALSKRRSLRILKKQQSMKSTSNDDRRKRRKNGENSIRDTAPYPTLLQSKGKQPMETPLEKNFHSNIEPVDDDIFRQDNTNPLFEMLLQTV</sequence>
<evidence type="ECO:0000256" key="1">
    <source>
        <dbReference type="SAM" id="MobiDB-lite"/>
    </source>
</evidence>
<feature type="compositionally biased region" description="Basic and acidic residues" evidence="1">
    <location>
        <begin position="222"/>
        <end position="232"/>
    </location>
</feature>
<feature type="non-terminal residue" evidence="2">
    <location>
        <position position="1"/>
    </location>
</feature>
<organism evidence="2 3">
    <name type="scientific">Puccinia coronata f. sp. avenae</name>
    <dbReference type="NCBI Taxonomy" id="200324"/>
    <lineage>
        <taxon>Eukaryota</taxon>
        <taxon>Fungi</taxon>
        <taxon>Dikarya</taxon>
        <taxon>Basidiomycota</taxon>
        <taxon>Pucciniomycotina</taxon>
        <taxon>Pucciniomycetes</taxon>
        <taxon>Pucciniales</taxon>
        <taxon>Pucciniaceae</taxon>
        <taxon>Puccinia</taxon>
    </lineage>
</organism>
<comment type="caution">
    <text evidence="2">The sequence shown here is derived from an EMBL/GenBank/DDBJ whole genome shotgun (WGS) entry which is preliminary data.</text>
</comment>
<name>A0A2N5SHJ9_9BASI</name>
<reference evidence="2 3" key="1">
    <citation type="submission" date="2017-11" db="EMBL/GenBank/DDBJ databases">
        <title>De novo assembly and phasing of dikaryotic genomes from two isolates of Puccinia coronata f. sp. avenae, the causal agent of oat crown rust.</title>
        <authorList>
            <person name="Miller M.E."/>
            <person name="Zhang Y."/>
            <person name="Omidvar V."/>
            <person name="Sperschneider J."/>
            <person name="Schwessinger B."/>
            <person name="Raley C."/>
            <person name="Palmer J.M."/>
            <person name="Garnica D."/>
            <person name="Upadhyaya N."/>
            <person name="Rathjen J."/>
            <person name="Taylor J.M."/>
            <person name="Park R.F."/>
            <person name="Dodds P.N."/>
            <person name="Hirsch C.D."/>
            <person name="Kianian S.F."/>
            <person name="Figueroa M."/>
        </authorList>
    </citation>
    <scope>NUCLEOTIDE SEQUENCE [LARGE SCALE GENOMIC DNA]</scope>
    <source>
        <strain evidence="2">12SD80</strain>
    </source>
</reference>
<feature type="region of interest" description="Disordered" evidence="1">
    <location>
        <begin position="130"/>
        <end position="149"/>
    </location>
</feature>
<feature type="compositionally biased region" description="Basic and acidic residues" evidence="1">
    <location>
        <begin position="332"/>
        <end position="347"/>
    </location>
</feature>